<evidence type="ECO:0000256" key="1">
    <source>
        <dbReference type="SAM" id="MobiDB-lite"/>
    </source>
</evidence>
<dbReference type="GO" id="GO:0005634">
    <property type="term" value="C:nucleus"/>
    <property type="evidence" value="ECO:0007669"/>
    <property type="project" value="TreeGrafter"/>
</dbReference>
<feature type="region of interest" description="Disordered" evidence="1">
    <location>
        <begin position="77"/>
        <end position="128"/>
    </location>
</feature>
<feature type="region of interest" description="Disordered" evidence="1">
    <location>
        <begin position="1"/>
        <end position="48"/>
    </location>
</feature>
<accession>A0A643C900</accession>
<evidence type="ECO:0000313" key="3">
    <source>
        <dbReference type="EMBL" id="KAB0396438.1"/>
    </source>
</evidence>
<dbReference type="EMBL" id="SGJD01002171">
    <property type="protein sequence ID" value="KAB0396438.1"/>
    <property type="molecule type" value="Genomic_DNA"/>
</dbReference>
<protein>
    <recommendedName>
        <fullName evidence="2">SERTA domain-containing protein</fullName>
    </recommendedName>
</protein>
<dbReference type="InterPro" id="IPR009263">
    <property type="entry name" value="SERTA_dom"/>
</dbReference>
<proteinExistence type="predicted"/>
<dbReference type="Pfam" id="PF06031">
    <property type="entry name" value="SERTA"/>
    <property type="match status" value="1"/>
</dbReference>
<dbReference type="OrthoDB" id="8735401at2759"/>
<organism evidence="3 4">
    <name type="scientific">Balaenoptera physalus</name>
    <name type="common">Fin whale</name>
    <name type="synonym">Balaena physalus</name>
    <dbReference type="NCBI Taxonomy" id="9770"/>
    <lineage>
        <taxon>Eukaryota</taxon>
        <taxon>Metazoa</taxon>
        <taxon>Chordata</taxon>
        <taxon>Craniata</taxon>
        <taxon>Vertebrata</taxon>
        <taxon>Euteleostomi</taxon>
        <taxon>Mammalia</taxon>
        <taxon>Eutheria</taxon>
        <taxon>Laurasiatheria</taxon>
        <taxon>Artiodactyla</taxon>
        <taxon>Whippomorpha</taxon>
        <taxon>Cetacea</taxon>
        <taxon>Mysticeti</taxon>
        <taxon>Balaenopteridae</taxon>
        <taxon>Balaenoptera</taxon>
    </lineage>
</organism>
<feature type="non-terminal residue" evidence="3">
    <location>
        <position position="1"/>
    </location>
</feature>
<feature type="compositionally biased region" description="Polar residues" evidence="1">
    <location>
        <begin position="26"/>
        <end position="36"/>
    </location>
</feature>
<reference evidence="3 4" key="1">
    <citation type="journal article" date="2019" name="PLoS ONE">
        <title>Genomic analyses reveal an absence of contemporary introgressive admixture between fin whales and blue whales, despite known hybrids.</title>
        <authorList>
            <person name="Westbury M.V."/>
            <person name="Petersen B."/>
            <person name="Lorenzen E.D."/>
        </authorList>
    </citation>
    <scope>NUCLEOTIDE SEQUENCE [LARGE SCALE GENOMIC DNA]</scope>
    <source>
        <strain evidence="3">FinWhale-01</strain>
    </source>
</reference>
<dbReference type="PROSITE" id="PS51053">
    <property type="entry name" value="SERTA"/>
    <property type="match status" value="1"/>
</dbReference>
<evidence type="ECO:0000259" key="2">
    <source>
        <dbReference type="PROSITE" id="PS51053"/>
    </source>
</evidence>
<comment type="caution">
    <text evidence="3">The sequence shown here is derived from an EMBL/GenBank/DDBJ whole genome shotgun (WGS) entry which is preliminary data.</text>
</comment>
<dbReference type="Proteomes" id="UP000437017">
    <property type="component" value="Unassembled WGS sequence"/>
</dbReference>
<dbReference type="AlphaFoldDB" id="A0A643C900"/>
<dbReference type="InterPro" id="IPR039585">
    <property type="entry name" value="SERTAD3"/>
</dbReference>
<feature type="domain" description="SERTA" evidence="2">
    <location>
        <begin position="161"/>
        <end position="208"/>
    </location>
</feature>
<evidence type="ECO:0000313" key="4">
    <source>
        <dbReference type="Proteomes" id="UP000437017"/>
    </source>
</evidence>
<sequence length="331" mass="35940">SAFGTQGARPQREAQPRPSGKRVGVTSASHSCSATRSKLVERDSSNNDDLGARILQSFKWSAEQGRGGPVGRLLATAWWPRPTNPRPAAGSTPANRGSRLGSRAELGGPEARLRGPGEVSEGPTQHRRVAKPRAFPEVVIANLVAEEEEEDEKWDWGPAGLRSYQQALLRISLDKVQRSLGPRAPSLRRHVLIHNTLQQLQAALCLTPAPALPPEPLFLGEEDFSLSATIGSILRELETSMDETEPPPNPVAPPGPQNEVLPQPDPVFLEALSSRYLGDSGLDDFFLDIDTSAVEKEPSLAPPEPPHNLFCAPGSWEWNELDHIMEIILGS</sequence>
<keyword evidence="4" id="KW-1185">Reference proteome</keyword>
<gene>
    <name evidence="3" type="ORF">E2I00_012081</name>
</gene>
<dbReference type="GO" id="GO:0045893">
    <property type="term" value="P:positive regulation of DNA-templated transcription"/>
    <property type="evidence" value="ECO:0007669"/>
    <property type="project" value="TreeGrafter"/>
</dbReference>
<name>A0A643C900_BALPH</name>
<dbReference type="PANTHER" id="PTHR15530:SF0">
    <property type="entry name" value="SERTA DOMAIN-CONTAINING PROTEIN 3"/>
    <property type="match status" value="1"/>
</dbReference>
<dbReference type="PANTHER" id="PTHR15530">
    <property type="entry name" value="SERTA DOMAIN-CONTAINING PROTEIN 3"/>
    <property type="match status" value="1"/>
</dbReference>